<dbReference type="Proteomes" id="UP001321786">
    <property type="component" value="Chromosome"/>
</dbReference>
<keyword evidence="3" id="KW-1185">Reference proteome</keyword>
<dbReference type="KEGG" id="hprf:HLPR_25340"/>
<dbReference type="AlphaFoldDB" id="A0AAU9E6T6"/>
<dbReference type="PANTHER" id="PTHR41786">
    <property type="entry name" value="MOTILITY ACCESSORY FACTOR MAF"/>
    <property type="match status" value="1"/>
</dbReference>
<dbReference type="RefSeq" id="WP_338535802.1">
    <property type="nucleotide sequence ID" value="NZ_AP028654.1"/>
</dbReference>
<organism evidence="2 3">
    <name type="scientific">Helicovermis profundi</name>
    <dbReference type="NCBI Taxonomy" id="3065157"/>
    <lineage>
        <taxon>Bacteria</taxon>
        <taxon>Bacillati</taxon>
        <taxon>Bacillota</taxon>
        <taxon>Clostridia</taxon>
        <taxon>Helicovermis</taxon>
    </lineage>
</organism>
<feature type="domain" description="6-hydroxymethylpterin diphosphokinase MptE-like" evidence="1">
    <location>
        <begin position="205"/>
        <end position="371"/>
    </location>
</feature>
<gene>
    <name evidence="2" type="ORF">HLPR_25340</name>
</gene>
<proteinExistence type="predicted"/>
<dbReference type="EMBL" id="AP028654">
    <property type="protein sequence ID" value="BEP30203.1"/>
    <property type="molecule type" value="Genomic_DNA"/>
</dbReference>
<sequence>MKIIEKNIEFLERRIPYVSNDLQEREDIQDIKVNINASLNAKYFIKNNNSIFLHSIYDVQNEMNKMFSKLDKQVESLVIFGCGEGHFIEEIKTRYPKLKNLMLIEPSKKLFINFINISDLSKLNITSNLTIVINRTIEETYNMALDFIKTNIKTNIGFVYHMYIISAFEDYYTVVMKKLHDYIKNLRINLNTVRSTARINLINELMNIRFSSEHCSENFSKFLNSKVVTIVSAGPSLGREIDKIEELKKKSIVIAVGTAIKILEENGVKPHFRFFMDPFDENMEIFKDVYNDDVPLIFMNSMYYEILNYYKGPIIRIAIDSEYLVKYFYNTIGKEIEYYKSNYSIASVTHDFIIKSGASKIVLLGQDLSFSGKKRYAKGSWNDDEKIDFNLKDYIEITNNLGEKSYTDLAYWGMKDQFELMISETNIPHYNVSLGGASIKGTTLLPLSDLLLDLNYIDEYSIKNELSKDIKDGYSYENQKLLFKHIWDDSLFIKKSIETKFILIKQLEESDGYSKIEKLKEVFGKLIYIDSELAKNPFYSSVVEAHLKLLFQAYDISFNIENVDEIEKYKNEIQKHITKNAEIHDYIEIVFFVLNELKKIYKKEE</sequence>
<reference evidence="2 3" key="1">
    <citation type="submission" date="2023-08" db="EMBL/GenBank/DDBJ databases">
        <title>Helicovermis profunda gen. nov., sp. nov., a novel mesophilic, fermentative bacterium within the Bacillota from a deep-sea hydrothermal vent chimney.</title>
        <authorList>
            <person name="Miyazaki U."/>
            <person name="Mizutani D."/>
            <person name="Hashimoto Y."/>
            <person name="Tame A."/>
            <person name="Sawayama S."/>
            <person name="Miyazaki J."/>
            <person name="Takai K."/>
            <person name="Nakagawa S."/>
        </authorList>
    </citation>
    <scope>NUCLEOTIDE SEQUENCE [LARGE SCALE GENOMIC DNA]</scope>
    <source>
        <strain evidence="2 3">S502</strain>
    </source>
</reference>
<dbReference type="Pfam" id="PF01973">
    <property type="entry name" value="MptE-like"/>
    <property type="match status" value="1"/>
</dbReference>
<evidence type="ECO:0000313" key="2">
    <source>
        <dbReference type="EMBL" id="BEP30203.1"/>
    </source>
</evidence>
<dbReference type="InterPro" id="IPR002826">
    <property type="entry name" value="MptE-like"/>
</dbReference>
<dbReference type="PANTHER" id="PTHR41786:SF1">
    <property type="entry name" value="6-HYDROXYMETHYLPTERIN DIPHOSPHOKINASE MPTE-LIKE DOMAIN-CONTAINING PROTEIN"/>
    <property type="match status" value="1"/>
</dbReference>
<evidence type="ECO:0000259" key="1">
    <source>
        <dbReference type="Pfam" id="PF01973"/>
    </source>
</evidence>
<evidence type="ECO:0000313" key="3">
    <source>
        <dbReference type="Proteomes" id="UP001321786"/>
    </source>
</evidence>
<protein>
    <submittedName>
        <fullName evidence="2">DUF115 domain-containing protein</fullName>
    </submittedName>
</protein>
<name>A0AAU9E6T6_9FIRM</name>
<accession>A0AAU9E6T6</accession>